<accession>A0A9X4JUK8</accession>
<gene>
    <name evidence="1" type="ORF">L7E55_13950</name>
</gene>
<keyword evidence="2" id="KW-1185">Reference proteome</keyword>
<name>A0A9X4JUK8_9FIRM</name>
<evidence type="ECO:0000313" key="2">
    <source>
        <dbReference type="Proteomes" id="UP001154312"/>
    </source>
</evidence>
<dbReference type="AlphaFoldDB" id="A0A9X4JUK8"/>
<dbReference type="InterPro" id="IPR045706">
    <property type="entry name" value="DUF6062"/>
</dbReference>
<protein>
    <submittedName>
        <fullName evidence="1">DUF6062 family protein</fullName>
    </submittedName>
</protein>
<evidence type="ECO:0000313" key="1">
    <source>
        <dbReference type="EMBL" id="MDF9409445.1"/>
    </source>
</evidence>
<proteinExistence type="predicted"/>
<organism evidence="1 2">
    <name type="scientific">Pelotomaculum isophthalicicum JI</name>
    <dbReference type="NCBI Taxonomy" id="947010"/>
    <lineage>
        <taxon>Bacteria</taxon>
        <taxon>Bacillati</taxon>
        <taxon>Bacillota</taxon>
        <taxon>Clostridia</taxon>
        <taxon>Eubacteriales</taxon>
        <taxon>Desulfotomaculaceae</taxon>
        <taxon>Pelotomaculum</taxon>
    </lineage>
</organism>
<dbReference type="EMBL" id="JAKOAV010000031">
    <property type="protein sequence ID" value="MDF9409445.1"/>
    <property type="molecule type" value="Genomic_DNA"/>
</dbReference>
<dbReference type="RefSeq" id="WP_277444911.1">
    <property type="nucleotide sequence ID" value="NZ_JAKOAV010000031.1"/>
</dbReference>
<dbReference type="Pfam" id="PF19538">
    <property type="entry name" value="DUF6062"/>
    <property type="match status" value="1"/>
</dbReference>
<reference evidence="1" key="1">
    <citation type="submission" date="2022-02" db="EMBL/GenBank/DDBJ databases">
        <authorList>
            <person name="Leng L."/>
        </authorList>
    </citation>
    <scope>NUCLEOTIDE SEQUENCE</scope>
    <source>
        <strain evidence="1">JI</strain>
    </source>
</reference>
<comment type="caution">
    <text evidence="1">The sequence shown here is derived from an EMBL/GenBank/DDBJ whole genome shotgun (WGS) entry which is preliminary data.</text>
</comment>
<sequence length="241" mass="28342">MANSRPPFYQSTIEKLLLENRCPPCIYGEESKKTYLTWFDIEYYNSLPTMLEVSKNGFCKQHGWQISSLGNKLSTLNQFVANIKLTELKNIKAVLQSNKNGWLGQIWPLSIIFSRRSVNVFLDILIRLHTTKKCPICETIEQGEQMALTYMASFLKEKKGQEIYRKSPALCWRHLIGLFYEVPTEITLLLADIHIEQLQKLDSDFEEYFRKTDYRFSNEPKGEEQLAWLKSLRFYVGERFK</sequence>
<dbReference type="Proteomes" id="UP001154312">
    <property type="component" value="Unassembled WGS sequence"/>
</dbReference>